<evidence type="ECO:0000259" key="1">
    <source>
        <dbReference type="Pfam" id="PF00534"/>
    </source>
</evidence>
<dbReference type="EMBL" id="CP039704">
    <property type="protein sequence ID" value="QCI79249.1"/>
    <property type="molecule type" value="Genomic_DNA"/>
</dbReference>
<dbReference type="Gene3D" id="3.40.50.2000">
    <property type="entry name" value="Glycogen Phosphorylase B"/>
    <property type="match status" value="2"/>
</dbReference>
<reference evidence="3" key="1">
    <citation type="submission" date="2019-04" db="EMBL/GenBank/DDBJ databases">
        <title>Complete genome sequence of Sphingomonas sp. W1-2-3.</title>
        <authorList>
            <person name="Im W.T."/>
        </authorList>
    </citation>
    <scope>NUCLEOTIDE SEQUENCE [LARGE SCALE GENOMIC DNA]</scope>
    <source>
        <strain evidence="3">W1-2-3</strain>
    </source>
</reference>
<evidence type="ECO:0000313" key="2">
    <source>
        <dbReference type="EMBL" id="QCI79249.1"/>
    </source>
</evidence>
<gene>
    <name evidence="2" type="ORF">E6W36_05825</name>
</gene>
<name>A0A4D7BUK5_9SPHN</name>
<accession>A0A4D7BUK5</accession>
<dbReference type="AlphaFoldDB" id="A0A4D7BUK5"/>
<dbReference type="Proteomes" id="UP000298714">
    <property type="component" value="Chromosome"/>
</dbReference>
<feature type="domain" description="Glycosyl transferase family 1" evidence="1">
    <location>
        <begin position="95"/>
        <end position="165"/>
    </location>
</feature>
<dbReference type="Pfam" id="PF00534">
    <property type="entry name" value="Glycos_transf_1"/>
    <property type="match status" value="1"/>
</dbReference>
<dbReference type="GO" id="GO:0016757">
    <property type="term" value="F:glycosyltransferase activity"/>
    <property type="evidence" value="ECO:0007669"/>
    <property type="project" value="InterPro"/>
</dbReference>
<evidence type="ECO:0000313" key="3">
    <source>
        <dbReference type="Proteomes" id="UP000298714"/>
    </source>
</evidence>
<dbReference type="InterPro" id="IPR001296">
    <property type="entry name" value="Glyco_trans_1"/>
</dbReference>
<organism evidence="2 3">
    <name type="scientific">Hankyongella ginsenosidimutans</name>
    <dbReference type="NCBI Taxonomy" id="1763828"/>
    <lineage>
        <taxon>Bacteria</taxon>
        <taxon>Pseudomonadati</taxon>
        <taxon>Pseudomonadota</taxon>
        <taxon>Alphaproteobacteria</taxon>
        <taxon>Sphingomonadales</taxon>
        <taxon>Sphingomonadaceae</taxon>
        <taxon>Hankyongella</taxon>
    </lineage>
</organism>
<sequence length="223" mass="24069">MRWTCCWPTGCSHVCRPSTTRKASDRKKRPGRCCGARSIGAWPAGAVAVVVVSRALERIARTAWGQRRVEYVPNGVDVAALAVPPQPDAIPGLHKTDDTLVVGTLAGLRREKNLPRLVRAFAKAAEGLNARLVIVGEGAERVAIEAQAAACGVTDRLVMPGFSSTRRAMSGCSMCSPCRPTPSSSRSRWSRPWGRRASYCHRCRRRARNRLSGQPALRGIGGG</sequence>
<protein>
    <submittedName>
        <fullName evidence="2">Glycosyltransferase</fullName>
    </submittedName>
</protein>
<dbReference type="KEGG" id="hgn:E6W36_05825"/>
<proteinExistence type="predicted"/>
<dbReference type="SUPFAM" id="SSF53756">
    <property type="entry name" value="UDP-Glycosyltransferase/glycogen phosphorylase"/>
    <property type="match status" value="1"/>
</dbReference>
<keyword evidence="2" id="KW-0808">Transferase</keyword>
<keyword evidence="3" id="KW-1185">Reference proteome</keyword>